<protein>
    <submittedName>
        <fullName evidence="2">Uncharacterized protein</fullName>
    </submittedName>
</protein>
<gene>
    <name evidence="2" type="ORF">BN869_000009397_1</name>
</gene>
<name>A0A0B7K875_BIOOC</name>
<feature type="compositionally biased region" description="Polar residues" evidence="1">
    <location>
        <begin position="1"/>
        <end position="11"/>
    </location>
</feature>
<organism evidence="2">
    <name type="scientific">Bionectria ochroleuca</name>
    <name type="common">Gliocladium roseum</name>
    <dbReference type="NCBI Taxonomy" id="29856"/>
    <lineage>
        <taxon>Eukaryota</taxon>
        <taxon>Fungi</taxon>
        <taxon>Dikarya</taxon>
        <taxon>Ascomycota</taxon>
        <taxon>Pezizomycotina</taxon>
        <taxon>Sordariomycetes</taxon>
        <taxon>Hypocreomycetidae</taxon>
        <taxon>Hypocreales</taxon>
        <taxon>Bionectriaceae</taxon>
        <taxon>Clonostachys</taxon>
    </lineage>
</organism>
<feature type="compositionally biased region" description="Polar residues" evidence="1">
    <location>
        <begin position="30"/>
        <end position="46"/>
    </location>
</feature>
<reference evidence="2" key="1">
    <citation type="submission" date="2015-01" db="EMBL/GenBank/DDBJ databases">
        <authorList>
            <person name="Durling Mikael"/>
        </authorList>
    </citation>
    <scope>NUCLEOTIDE SEQUENCE</scope>
</reference>
<sequence>MDRPVSSQSSLPIRPTPGHERVKSRLPSRCGQQPSGTNNGAAAGVPSQSSIELIHQSLSVICQWHPGQPAAGLTWTENAYLALTGIAASQLEVFFTGDAPQADETLSQFLADLDMDCDTESYETWRHIVTALWRAENVASQHGRSSHSIQLLLNATTLDTPPRDCMGAVCALGLLQSVAPHGPEVKWQYPLNPLFLLKYKYPAVEFDEIERAFDTNLDKKAFSQWEQRVSAIMECMGPLTSQPVLLQQAGGIVQSDATYADYLKEYANAICDLADEEKLIWELHCLIVKLVFRELSNANLAVKNSAFKAVVQVSGQMGGTILSPRKHFLVLIPMAGKDGCHVKIDNQEVSWNPSTGFLLDEHVPISADGLIGYIGIFVYKF</sequence>
<dbReference type="AlphaFoldDB" id="A0A0B7K875"/>
<accession>A0A0B7K875</accession>
<feature type="region of interest" description="Disordered" evidence="1">
    <location>
        <begin position="1"/>
        <end position="46"/>
    </location>
</feature>
<evidence type="ECO:0000313" key="2">
    <source>
        <dbReference type="EMBL" id="CEO53339.1"/>
    </source>
</evidence>
<proteinExistence type="predicted"/>
<dbReference type="EMBL" id="CDPU01000034">
    <property type="protein sequence ID" value="CEO53339.1"/>
    <property type="molecule type" value="Genomic_DNA"/>
</dbReference>
<evidence type="ECO:0000256" key="1">
    <source>
        <dbReference type="SAM" id="MobiDB-lite"/>
    </source>
</evidence>